<comment type="similarity">
    <text evidence="1">Belongs to the glycosyltransferase 2 family.</text>
</comment>
<name>A0A0D8I6S3_9CLOT</name>
<sequence>MKVSAIVPAYNEEMRIKNVLEPLSKSSMITNVIVIDDGSRDHTALIATEYNNTTVIQLPENRGKAEAIKRGLEGCDGEIILFLDADLVGLTEEHIEDLILPLLQENIEMTVGIFESGRTITNLAQKIAPNLSGQRAFKRHLARDILNLNMSGYSLEVALSKYIKENCITTKQVMLKDISHVMKEEKLGLTKGMVWRLKMYKDILKYWLN</sequence>
<keyword evidence="6" id="KW-1185">Reference proteome</keyword>
<evidence type="ECO:0000256" key="2">
    <source>
        <dbReference type="ARBA" id="ARBA00022676"/>
    </source>
</evidence>
<feature type="domain" description="Glycosyltransferase 2-like" evidence="4">
    <location>
        <begin position="4"/>
        <end position="125"/>
    </location>
</feature>
<dbReference type="RefSeq" id="WP_044825908.1">
    <property type="nucleotide sequence ID" value="NZ_CP009687.1"/>
</dbReference>
<dbReference type="SUPFAM" id="SSF53448">
    <property type="entry name" value="Nucleotide-diphospho-sugar transferases"/>
    <property type="match status" value="1"/>
</dbReference>
<organism evidence="5 6">
    <name type="scientific">Clostridium aceticum</name>
    <dbReference type="NCBI Taxonomy" id="84022"/>
    <lineage>
        <taxon>Bacteria</taxon>
        <taxon>Bacillati</taxon>
        <taxon>Bacillota</taxon>
        <taxon>Clostridia</taxon>
        <taxon>Eubacteriales</taxon>
        <taxon>Clostridiaceae</taxon>
        <taxon>Clostridium</taxon>
    </lineage>
</organism>
<dbReference type="PANTHER" id="PTHR43630:SF1">
    <property type="entry name" value="POLY-BETA-1,6-N-ACETYL-D-GLUCOSAMINE SYNTHASE"/>
    <property type="match status" value="1"/>
</dbReference>
<dbReference type="PANTHER" id="PTHR43630">
    <property type="entry name" value="POLY-BETA-1,6-N-ACETYL-D-GLUCOSAMINE SYNTHASE"/>
    <property type="match status" value="1"/>
</dbReference>
<dbReference type="KEGG" id="cace:CACET_c19910"/>
<accession>A0A0D8I6S3</accession>
<dbReference type="InterPro" id="IPR001173">
    <property type="entry name" value="Glyco_trans_2-like"/>
</dbReference>
<dbReference type="GO" id="GO:0016757">
    <property type="term" value="F:glycosyltransferase activity"/>
    <property type="evidence" value="ECO:0007669"/>
    <property type="project" value="UniProtKB-KW"/>
</dbReference>
<dbReference type="CDD" id="cd04179">
    <property type="entry name" value="DPM_DPG-synthase_like"/>
    <property type="match status" value="1"/>
</dbReference>
<dbReference type="Pfam" id="PF00535">
    <property type="entry name" value="Glycos_transf_2"/>
    <property type="match status" value="1"/>
</dbReference>
<dbReference type="InterPro" id="IPR029044">
    <property type="entry name" value="Nucleotide-diphossugar_trans"/>
</dbReference>
<dbReference type="OrthoDB" id="9810303at2"/>
<evidence type="ECO:0000313" key="5">
    <source>
        <dbReference type="EMBL" id="AKL95439.1"/>
    </source>
</evidence>
<dbReference type="Proteomes" id="UP000035704">
    <property type="component" value="Chromosome"/>
</dbReference>
<dbReference type="STRING" id="84022.CACET_c19910"/>
<dbReference type="AlphaFoldDB" id="A0A0D8I6S3"/>
<evidence type="ECO:0000313" key="6">
    <source>
        <dbReference type="Proteomes" id="UP000035704"/>
    </source>
</evidence>
<evidence type="ECO:0000256" key="1">
    <source>
        <dbReference type="ARBA" id="ARBA00006739"/>
    </source>
</evidence>
<protein>
    <submittedName>
        <fullName evidence="5">Glycosyl transferase, family 2</fullName>
    </submittedName>
</protein>
<evidence type="ECO:0000256" key="3">
    <source>
        <dbReference type="ARBA" id="ARBA00022679"/>
    </source>
</evidence>
<dbReference type="Gene3D" id="3.90.550.10">
    <property type="entry name" value="Spore Coat Polysaccharide Biosynthesis Protein SpsA, Chain A"/>
    <property type="match status" value="1"/>
</dbReference>
<evidence type="ECO:0000259" key="4">
    <source>
        <dbReference type="Pfam" id="PF00535"/>
    </source>
</evidence>
<reference evidence="5 6" key="1">
    <citation type="submission" date="2014-10" db="EMBL/GenBank/DDBJ databases">
        <title>Genome sequence of Clostridium aceticum DSM 1496.</title>
        <authorList>
            <person name="Poehlein A."/>
            <person name="Schiel-Bengelsdorf B."/>
            <person name="Gottschalk G."/>
            <person name="Duerre P."/>
            <person name="Daniel R."/>
        </authorList>
    </citation>
    <scope>NUCLEOTIDE SEQUENCE [LARGE SCALE GENOMIC DNA]</scope>
    <source>
        <strain evidence="5 6">DSM 1496</strain>
    </source>
</reference>
<gene>
    <name evidence="5" type="ORF">CACET_c19910</name>
</gene>
<dbReference type="EMBL" id="CP009687">
    <property type="protein sequence ID" value="AKL95439.1"/>
    <property type="molecule type" value="Genomic_DNA"/>
</dbReference>
<keyword evidence="3 5" id="KW-0808">Transferase</keyword>
<keyword evidence="2" id="KW-0328">Glycosyltransferase</keyword>
<dbReference type="PATRIC" id="fig|84022.5.peg.1796"/>
<proteinExistence type="inferred from homology"/>